<dbReference type="Gene3D" id="3.40.1080.10">
    <property type="entry name" value="Glutaconate Coenzyme A-transferase"/>
    <property type="match status" value="1"/>
</dbReference>
<accession>A0ABX1EU58</accession>
<dbReference type="SUPFAM" id="SSF100950">
    <property type="entry name" value="NagB/RpiA/CoA transferase-like"/>
    <property type="match status" value="1"/>
</dbReference>
<comment type="caution">
    <text evidence="1">The sequence shown here is derived from an EMBL/GenBank/DDBJ whole genome shotgun (WGS) entry which is preliminary data.</text>
</comment>
<dbReference type="SMART" id="SM00882">
    <property type="entry name" value="CoA_trans"/>
    <property type="match status" value="1"/>
</dbReference>
<evidence type="ECO:0000313" key="1">
    <source>
        <dbReference type="EMBL" id="NKE44174.1"/>
    </source>
</evidence>
<name>A0ABX1EU58_9PROT</name>
<keyword evidence="2" id="KW-1185">Reference proteome</keyword>
<evidence type="ECO:0000313" key="2">
    <source>
        <dbReference type="Proteomes" id="UP000765160"/>
    </source>
</evidence>
<sequence length="280" mass="29491">MTLRTPEHTPDSLAATVPDGALLALPPDNSLPSVALARALVRRGAKRLRLLGVPVSGFATDLLIGAGCVAEVQTSAVSLGEAGFAPRFSAALKAGTITVRDATCPAIHSMLQATEKGVPFMALRGLIGSDILRNRPDWKVVPNPMGDGVSDPIVLLPALSPDVALIHGVMADEAGNVWVGRRRECATLAHASQRVLATVERLVPGDMLEDERLAPGCISGTYIEAVAVAERGAWPVALLDEYAFDAAHVAEYARLAKTEAGFAEYLDRYVLNQQAQAAAE</sequence>
<dbReference type="Proteomes" id="UP000765160">
    <property type="component" value="Unassembled WGS sequence"/>
</dbReference>
<dbReference type="RefSeq" id="WP_168047927.1">
    <property type="nucleotide sequence ID" value="NZ_JAATJR010000002.1"/>
</dbReference>
<dbReference type="EMBL" id="JAAVTX010000002">
    <property type="protein sequence ID" value="NKE44174.1"/>
    <property type="molecule type" value="Genomic_DNA"/>
</dbReference>
<protein>
    <submittedName>
        <fullName evidence="1">CoA synthetase</fullName>
    </submittedName>
</protein>
<dbReference type="InterPro" id="IPR037171">
    <property type="entry name" value="NagB/RpiA_transferase-like"/>
</dbReference>
<dbReference type="Pfam" id="PF01144">
    <property type="entry name" value="CoA_trans"/>
    <property type="match status" value="1"/>
</dbReference>
<dbReference type="Gene3D" id="3.30.30.40">
    <property type="match status" value="1"/>
</dbReference>
<dbReference type="InterPro" id="IPR004165">
    <property type="entry name" value="CoA_trans_fam_I"/>
</dbReference>
<proteinExistence type="predicted"/>
<gene>
    <name evidence="1" type="ORF">HB662_05260</name>
</gene>
<reference evidence="1 2" key="1">
    <citation type="submission" date="2020-03" db="EMBL/GenBank/DDBJ databases">
        <title>Roseomonas selenitidurans sp. nov. isolated from soil.</title>
        <authorList>
            <person name="Liu H."/>
        </authorList>
    </citation>
    <scope>NUCLEOTIDE SEQUENCE [LARGE SCALE GENOMIC DNA]</scope>
    <source>
        <strain evidence="1 2">JCM 15073</strain>
    </source>
</reference>
<organism evidence="1 2">
    <name type="scientific">Falsiroseomonas frigidaquae</name>
    <dbReference type="NCBI Taxonomy" id="487318"/>
    <lineage>
        <taxon>Bacteria</taxon>
        <taxon>Pseudomonadati</taxon>
        <taxon>Pseudomonadota</taxon>
        <taxon>Alphaproteobacteria</taxon>
        <taxon>Acetobacterales</taxon>
        <taxon>Roseomonadaceae</taxon>
        <taxon>Falsiroseomonas</taxon>
    </lineage>
</organism>